<reference evidence="1 2" key="1">
    <citation type="submission" date="2018-07" db="EMBL/GenBank/DDBJ databases">
        <title>Genomic Encyclopedia of Type Strains, Phase IV (KMG-IV): sequencing the most valuable type-strain genomes for metagenomic binning, comparative biology and taxonomic classification.</title>
        <authorList>
            <person name="Goeker M."/>
        </authorList>
    </citation>
    <scope>NUCLEOTIDE SEQUENCE [LARGE SCALE GENOMIC DNA]</scope>
    <source>
        <strain evidence="1 2">DSM 21634</strain>
    </source>
</reference>
<comment type="caution">
    <text evidence="1">The sequence shown here is derived from an EMBL/GenBank/DDBJ whole genome shotgun (WGS) entry which is preliminary data.</text>
</comment>
<gene>
    <name evidence="1" type="ORF">DES41_10669</name>
</gene>
<dbReference type="EMBL" id="QPJK01000006">
    <property type="protein sequence ID" value="RCW69198.1"/>
    <property type="molecule type" value="Genomic_DNA"/>
</dbReference>
<evidence type="ECO:0000313" key="1">
    <source>
        <dbReference type="EMBL" id="RCW69198.1"/>
    </source>
</evidence>
<accession>A0A368XQ95</accession>
<organism evidence="1 2">
    <name type="scientific">Pseudorhodoferax soli</name>
    <dbReference type="NCBI Taxonomy" id="545864"/>
    <lineage>
        <taxon>Bacteria</taxon>
        <taxon>Pseudomonadati</taxon>
        <taxon>Pseudomonadota</taxon>
        <taxon>Betaproteobacteria</taxon>
        <taxon>Burkholderiales</taxon>
        <taxon>Comamonadaceae</taxon>
    </lineage>
</organism>
<proteinExistence type="predicted"/>
<protein>
    <submittedName>
        <fullName evidence="1">Uncharacterized protein</fullName>
    </submittedName>
</protein>
<dbReference type="AlphaFoldDB" id="A0A368XQ95"/>
<keyword evidence="2" id="KW-1185">Reference proteome</keyword>
<dbReference type="Proteomes" id="UP000252884">
    <property type="component" value="Unassembled WGS sequence"/>
</dbReference>
<evidence type="ECO:0000313" key="2">
    <source>
        <dbReference type="Proteomes" id="UP000252884"/>
    </source>
</evidence>
<sequence length="83" mass="9276">MESGETLTYVLTVKHNAGFLLSKLCLLDEAAMVIYPLEAATFKFAVLAIRRVERVHCEHCGVLVGLLKLPRHMKKVHGVRTTT</sequence>
<name>A0A368XQ95_9BURK</name>